<gene>
    <name evidence="1" type="ORF">AVDCRST_MAG84-714</name>
</gene>
<dbReference type="EMBL" id="CADCTZ010000104">
    <property type="protein sequence ID" value="CAA9309943.1"/>
    <property type="molecule type" value="Genomic_DNA"/>
</dbReference>
<proteinExistence type="predicted"/>
<dbReference type="AlphaFoldDB" id="A0A6J4KM73"/>
<protein>
    <submittedName>
        <fullName evidence="1">Uncharacterized protein</fullName>
    </submittedName>
</protein>
<organism evidence="1">
    <name type="scientific">uncultured Microcoleus sp</name>
    <dbReference type="NCBI Taxonomy" id="259945"/>
    <lineage>
        <taxon>Bacteria</taxon>
        <taxon>Bacillati</taxon>
        <taxon>Cyanobacteriota</taxon>
        <taxon>Cyanophyceae</taxon>
        <taxon>Oscillatoriophycideae</taxon>
        <taxon>Oscillatoriales</taxon>
        <taxon>Microcoleaceae</taxon>
        <taxon>Microcoleus</taxon>
        <taxon>environmental samples</taxon>
    </lineage>
</organism>
<evidence type="ECO:0000313" key="1">
    <source>
        <dbReference type="EMBL" id="CAA9309943.1"/>
    </source>
</evidence>
<sequence length="38" mass="4126">MAQPELNLPIGRSGIFAGEADIYNSNENFSPIDRAMSV</sequence>
<name>A0A6J4KM73_9CYAN</name>
<reference evidence="1" key="1">
    <citation type="submission" date="2020-02" db="EMBL/GenBank/DDBJ databases">
        <authorList>
            <person name="Meier V. D."/>
        </authorList>
    </citation>
    <scope>NUCLEOTIDE SEQUENCE</scope>
    <source>
        <strain evidence="1">AVDCRST_MAG84</strain>
    </source>
</reference>
<accession>A0A6J4KM73</accession>